<feature type="transmembrane region" description="Helical" evidence="1">
    <location>
        <begin position="35"/>
        <end position="55"/>
    </location>
</feature>
<proteinExistence type="predicted"/>
<dbReference type="EMBL" id="QICS01000012">
    <property type="protein sequence ID" value="PXV86720.1"/>
    <property type="molecule type" value="Genomic_DNA"/>
</dbReference>
<evidence type="ECO:0000256" key="1">
    <source>
        <dbReference type="SAM" id="Phobius"/>
    </source>
</evidence>
<sequence length="445" mass="50663">MIFIQYIARAVVAFVEAIIYWIFFNGVFERKRRGWNNLLILSIFPTSIFITGYFATLGLPVTIKLFILFTIGCIVANLLFQTSLRNIIVYQGLWTLCSVIGDSVSLGILSLRHGSINVAELLNNFTIGLQITFLSKTVDILIVSILVRKLGKETKRYSLSEVLIMLLQGISGVACLTMVIEFSYYNISTYQVTSLYLIVLSLLIFSSYIVFYQVFNSYIKKRNIEQEATKVQFYNQGQFEYYAALEKENVNVRKMYHDIKNHLLAIQGLNHENAEASQTYVEECLATVEGYDEFFDTGNELADIIFYEKCNTAKLNHIKTKVLVQKNSLNELEMLDLCAILTNSFDNAMEACKKCQGERYIKVNIIRNEAAIIITVKNNFEIEPAISKKGDLITSKKNKAEHGLGMQSLKMAAAKYNGNVEFSVDKEKKEFLLIIMLPIAYQNTL</sequence>
<dbReference type="Pfam" id="PF14501">
    <property type="entry name" value="HATPase_c_5"/>
    <property type="match status" value="1"/>
</dbReference>
<feature type="domain" description="Sensor histidine kinase NatK-like C-terminal" evidence="2">
    <location>
        <begin position="332"/>
        <end position="438"/>
    </location>
</feature>
<dbReference type="Proteomes" id="UP000247523">
    <property type="component" value="Unassembled WGS sequence"/>
</dbReference>
<dbReference type="InterPro" id="IPR036890">
    <property type="entry name" value="HATPase_C_sf"/>
</dbReference>
<evidence type="ECO:0000259" key="2">
    <source>
        <dbReference type="Pfam" id="PF14501"/>
    </source>
</evidence>
<keyword evidence="1" id="KW-0812">Transmembrane</keyword>
<keyword evidence="1" id="KW-1133">Transmembrane helix</keyword>
<dbReference type="InterPro" id="IPR032834">
    <property type="entry name" value="NatK-like_C"/>
</dbReference>
<feature type="transmembrane region" description="Helical" evidence="1">
    <location>
        <begin position="92"/>
        <end position="111"/>
    </location>
</feature>
<comment type="caution">
    <text evidence="3">The sequence shown here is derived from an EMBL/GenBank/DDBJ whole genome shotgun (WGS) entry which is preliminary data.</text>
</comment>
<feature type="transmembrane region" description="Helical" evidence="1">
    <location>
        <begin position="193"/>
        <end position="215"/>
    </location>
</feature>
<evidence type="ECO:0000313" key="4">
    <source>
        <dbReference type="Proteomes" id="UP000247523"/>
    </source>
</evidence>
<dbReference type="GO" id="GO:0042802">
    <property type="term" value="F:identical protein binding"/>
    <property type="evidence" value="ECO:0007669"/>
    <property type="project" value="TreeGrafter"/>
</dbReference>
<feature type="transmembrane region" description="Helical" evidence="1">
    <location>
        <begin position="131"/>
        <end position="150"/>
    </location>
</feature>
<dbReference type="CDD" id="cd16935">
    <property type="entry name" value="HATPase_AgrC-ComD-like"/>
    <property type="match status" value="1"/>
</dbReference>
<feature type="transmembrane region" description="Helical" evidence="1">
    <location>
        <begin position="162"/>
        <end position="187"/>
    </location>
</feature>
<dbReference type="AlphaFoldDB" id="A0A318EK38"/>
<protein>
    <submittedName>
        <fullName evidence="3">GHKL domain-containing protein</fullName>
    </submittedName>
</protein>
<accession>A0A318EK38</accession>
<dbReference type="RefSeq" id="WP_110291740.1">
    <property type="nucleotide sequence ID" value="NZ_QICS01000012.1"/>
</dbReference>
<dbReference type="PANTHER" id="PTHR40448">
    <property type="entry name" value="TWO-COMPONENT SENSOR HISTIDINE KINASE"/>
    <property type="match status" value="1"/>
</dbReference>
<dbReference type="SUPFAM" id="SSF55874">
    <property type="entry name" value="ATPase domain of HSP90 chaperone/DNA topoisomerase II/histidine kinase"/>
    <property type="match status" value="1"/>
</dbReference>
<name>A0A318EK38_9FIRM</name>
<dbReference type="Gene3D" id="3.30.565.10">
    <property type="entry name" value="Histidine kinase-like ATPase, C-terminal domain"/>
    <property type="match status" value="1"/>
</dbReference>
<feature type="transmembrane region" description="Helical" evidence="1">
    <location>
        <begin position="6"/>
        <end position="23"/>
    </location>
</feature>
<keyword evidence="1" id="KW-0472">Membrane</keyword>
<evidence type="ECO:0000313" key="3">
    <source>
        <dbReference type="EMBL" id="PXV86720.1"/>
    </source>
</evidence>
<organism evidence="3 4">
    <name type="scientific">Lachnotalea glycerini</name>
    <dbReference type="NCBI Taxonomy" id="1763509"/>
    <lineage>
        <taxon>Bacteria</taxon>
        <taxon>Bacillati</taxon>
        <taxon>Bacillota</taxon>
        <taxon>Clostridia</taxon>
        <taxon>Lachnospirales</taxon>
        <taxon>Lachnospiraceae</taxon>
        <taxon>Lachnotalea</taxon>
    </lineage>
</organism>
<feature type="transmembrane region" description="Helical" evidence="1">
    <location>
        <begin position="61"/>
        <end position="80"/>
    </location>
</feature>
<reference evidence="3 4" key="1">
    <citation type="submission" date="2018-05" db="EMBL/GenBank/DDBJ databases">
        <title>Genomic Encyclopedia of Type Strains, Phase IV (KMG-IV): sequencing the most valuable type-strain genomes for metagenomic binning, comparative biology and taxonomic classification.</title>
        <authorList>
            <person name="Goeker M."/>
        </authorList>
    </citation>
    <scope>NUCLEOTIDE SEQUENCE [LARGE SCALE GENOMIC DNA]</scope>
    <source>
        <strain evidence="3 4">DSM 28816</strain>
    </source>
</reference>
<dbReference type="PANTHER" id="PTHR40448:SF1">
    <property type="entry name" value="TWO-COMPONENT SENSOR HISTIDINE KINASE"/>
    <property type="match status" value="1"/>
</dbReference>
<gene>
    <name evidence="3" type="ORF">C8E03_11299</name>
</gene>